<name>A0ABD2Q043_9PLAT</name>
<sequence>MTSFNAGKEYLGLQQLSRRVSNALHLRSRSAHNRELADMIKNGPSGRLPNLRRLKWPDYEGRMGPVLSEENKKMVRPFSMQMSLDEREIVYSMLEDILSSAYRKSLGLCLIATGGSALGSFRHHDFIPWDDDFDLGLNKSCEGEFVQVLESLQPELAFRRWAGWKIKVFRADGMQTNIGNYSWNWPYIDIALFETNATHRTEIPTSYNRQYSYPLSGVFPLLYRPFGRLWLPTPFNIHENLIVDYGPTDQCYMSGYSHILEGAGVSGKQPCRSLASKYAFVRRTLVGPIEGAEPKLVWVKETLFLATDNDSSSFKAIHSLILPAHIATVTVEPFSLYQNL</sequence>
<dbReference type="InterPro" id="IPR007074">
    <property type="entry name" value="LicD/FKTN/FKRP_NTP_transf"/>
</dbReference>
<keyword evidence="3" id="KW-1185">Reference proteome</keyword>
<gene>
    <name evidence="2" type="ORF">Ciccas_008947</name>
</gene>
<dbReference type="AlphaFoldDB" id="A0ABD2Q043"/>
<reference evidence="2 3" key="1">
    <citation type="submission" date="2024-11" db="EMBL/GenBank/DDBJ databases">
        <title>Adaptive evolution of stress response genes in parasites aligns with host niche diversity.</title>
        <authorList>
            <person name="Hahn C."/>
            <person name="Resl P."/>
        </authorList>
    </citation>
    <scope>NUCLEOTIDE SEQUENCE [LARGE SCALE GENOMIC DNA]</scope>
    <source>
        <strain evidence="2">EGGRZ-B1_66</strain>
        <tissue evidence="2">Body</tissue>
    </source>
</reference>
<dbReference type="InterPro" id="IPR052942">
    <property type="entry name" value="LPS_cholinephosphotransferase"/>
</dbReference>
<proteinExistence type="predicted"/>
<dbReference type="PANTHER" id="PTHR43404">
    <property type="entry name" value="LIPOPOLYSACCHARIDE CHOLINEPHOSPHOTRANSFERASE LICD"/>
    <property type="match status" value="1"/>
</dbReference>
<accession>A0ABD2Q043</accession>
<protein>
    <recommendedName>
        <fullName evidence="1">LicD/FKTN/FKRP nucleotidyltransferase domain-containing protein</fullName>
    </recommendedName>
</protein>
<evidence type="ECO:0000313" key="3">
    <source>
        <dbReference type="Proteomes" id="UP001626550"/>
    </source>
</evidence>
<organism evidence="2 3">
    <name type="scientific">Cichlidogyrus casuarinus</name>
    <dbReference type="NCBI Taxonomy" id="1844966"/>
    <lineage>
        <taxon>Eukaryota</taxon>
        <taxon>Metazoa</taxon>
        <taxon>Spiralia</taxon>
        <taxon>Lophotrochozoa</taxon>
        <taxon>Platyhelminthes</taxon>
        <taxon>Monogenea</taxon>
        <taxon>Monopisthocotylea</taxon>
        <taxon>Dactylogyridea</taxon>
        <taxon>Ancyrocephalidae</taxon>
        <taxon>Cichlidogyrus</taxon>
    </lineage>
</organism>
<evidence type="ECO:0000313" key="2">
    <source>
        <dbReference type="EMBL" id="KAL3312462.1"/>
    </source>
</evidence>
<dbReference type="Pfam" id="PF04991">
    <property type="entry name" value="LicD"/>
    <property type="match status" value="1"/>
</dbReference>
<comment type="caution">
    <text evidence="2">The sequence shown here is derived from an EMBL/GenBank/DDBJ whole genome shotgun (WGS) entry which is preliminary data.</text>
</comment>
<dbReference type="PANTHER" id="PTHR43404:SF2">
    <property type="entry name" value="LIPOPOLYSACCHARIDE CHOLINEPHOSPHOTRANSFERASE LICD"/>
    <property type="match status" value="1"/>
</dbReference>
<feature type="domain" description="LicD/FKTN/FKRP nucleotidyltransferase" evidence="1">
    <location>
        <begin position="105"/>
        <end position="139"/>
    </location>
</feature>
<dbReference type="Proteomes" id="UP001626550">
    <property type="component" value="Unassembled WGS sequence"/>
</dbReference>
<evidence type="ECO:0000259" key="1">
    <source>
        <dbReference type="Pfam" id="PF04991"/>
    </source>
</evidence>
<dbReference type="GO" id="GO:0009100">
    <property type="term" value="P:glycoprotein metabolic process"/>
    <property type="evidence" value="ECO:0007669"/>
    <property type="project" value="UniProtKB-ARBA"/>
</dbReference>
<dbReference type="EMBL" id="JBJKFK010001691">
    <property type="protein sequence ID" value="KAL3312462.1"/>
    <property type="molecule type" value="Genomic_DNA"/>
</dbReference>